<sequence length="1212" mass="120899">MKNVFEVLGKGGASSSKKAAAASRTPGAKAYTTCPLCQRTVPAWAAEAHVSQCLATPRASQQAPTPAATAPALQPSSSPLQTPATALKPRQISEQPEGSIQVASERESPNEASAQRQAVAGREQAQAGSGGDPGGVPPSASGTPDTAPAAAAPAQGKGDPYTIDIDDGDDDDLVEVVEVEVERAGAAMPRRPLRVVQQQPLASEAAATAGPAEPAKLPGVNAFEVMRRSQLRAAALTQNFFLERTPAGAWLGYWWAKGTATPAQQQLAARCVWTATMPVGRGGGGGGGGVGLSGGGKESVCLMTNVRPGEGGEVSWSAADLPSNALPPEGRWRAGPSALKSGLQKAVRLGRGGCAVRAALHLMKEDDGAGGAGGGGGGGGARGGTQAAPFSQTQTQAQLGSGRGRGGGRTGAGAGAAAGAGGGGRGGGRFSSAWAAAASGSYGGGGGPQQLLRRLSIICVEDSLLHPGLQLVVWLMAAQAKGYVLGRSHVDALLALTYQLAAVGVRDALPRTPWGRLAAAGAAGGGAGGAEEDAAEAVEAEEELFVDEEEGDEEGCGAGAAAGGAEAKIPRSLFEVDELAASPAGAGAAGADSCRGMVGHADGSVGGGGGGGGAGGGGGGGGCSGAGGGSSSPGGLGPQEAGLVKALLLRAAYGGMACDVQLLRGFAGYWAARFLGEAAPPPVAPSPAAAPELAAATAPAAPPQQQQPYFAAASQQHPWALTQPAPGPASDRASDAYFAVRLQGDGDQPPPAAACAGFVPAAALMVQQRREQRSLQSSLQHHQHQSCSTQQPQHPAQTQWQRQPAQWHAAPSAAPWQRPQHDDHHMPAQQHHTQQQPAGAEALVRPRWRDPDAELAYGSSSGGGGSGSSGGGGNGTGGDRSGASGCSPMQGSGGGGAASSSRPSAWLSYLHQLYDTVPVPAALASTASVGPLRRSDVPLSAVDFHVSDVVPQLLSRADVAAAVARRLLAKRAARSAAAAAAAPEGPEREEKRAAAAAALAEVEAMSDEAVAAQLTMMAPEDAEDGIKSAMWLFRSSRNPKAWIHSVSPCCCRAAAAAPALAPSPAAAAAAAAAAAQQEQGCKPKGKGPAARGQGEDGSTATVSLRSGTESATAAAGPVMLQGAGGEGVTLDLHSQKRPSLSQFGASQGTATAASAPRPAPSCYCVEHRCVAEQLAEEQAARESLAAVWGVAAPWADRFSVQYIARRFGPLPH</sequence>
<feature type="compositionally biased region" description="Polar residues" evidence="1">
    <location>
        <begin position="1096"/>
        <end position="1111"/>
    </location>
</feature>
<feature type="region of interest" description="Disordered" evidence="1">
    <location>
        <begin position="769"/>
        <end position="841"/>
    </location>
</feature>
<gene>
    <name evidence="2" type="ORF">CHLRE_01g047350v5</name>
</gene>
<dbReference type="AlphaFoldDB" id="A0A2K3E7W2"/>
<feature type="compositionally biased region" description="Low complexity" evidence="1">
    <location>
        <begin position="13"/>
        <end position="23"/>
    </location>
</feature>
<dbReference type="GeneID" id="5715682"/>
<organism evidence="2 3">
    <name type="scientific">Chlamydomonas reinhardtii</name>
    <name type="common">Chlamydomonas smithii</name>
    <dbReference type="NCBI Taxonomy" id="3055"/>
    <lineage>
        <taxon>Eukaryota</taxon>
        <taxon>Viridiplantae</taxon>
        <taxon>Chlorophyta</taxon>
        <taxon>core chlorophytes</taxon>
        <taxon>Chlorophyceae</taxon>
        <taxon>CS clade</taxon>
        <taxon>Chlamydomonadales</taxon>
        <taxon>Chlamydomonadaceae</taxon>
        <taxon>Chlamydomonas</taxon>
    </lineage>
</organism>
<proteinExistence type="predicted"/>
<evidence type="ECO:0000256" key="1">
    <source>
        <dbReference type="SAM" id="MobiDB-lite"/>
    </source>
</evidence>
<feature type="compositionally biased region" description="Low complexity" evidence="1">
    <location>
        <begin position="774"/>
        <end position="804"/>
    </location>
</feature>
<feature type="compositionally biased region" description="Low complexity" evidence="1">
    <location>
        <begin position="827"/>
        <end position="838"/>
    </location>
</feature>
<feature type="compositionally biased region" description="Polar residues" evidence="1">
    <location>
        <begin position="92"/>
        <end position="102"/>
    </location>
</feature>
<accession>A0A2K3E7W2</accession>
<keyword evidence="3" id="KW-1185">Reference proteome</keyword>
<feature type="compositionally biased region" description="Low complexity" evidence="1">
    <location>
        <begin position="881"/>
        <end position="890"/>
    </location>
</feature>
<evidence type="ECO:0008006" key="4">
    <source>
        <dbReference type="Google" id="ProtNLM"/>
    </source>
</evidence>
<evidence type="ECO:0000313" key="3">
    <source>
        <dbReference type="Proteomes" id="UP000006906"/>
    </source>
</evidence>
<feature type="region of interest" description="Disordered" evidence="1">
    <location>
        <begin position="520"/>
        <end position="539"/>
    </location>
</feature>
<dbReference type="ExpressionAtlas" id="A0A2K3E7W2">
    <property type="expression patterns" value="differential"/>
</dbReference>
<reference evidence="2 3" key="1">
    <citation type="journal article" date="2007" name="Science">
        <title>The Chlamydomonas genome reveals the evolution of key animal and plant functions.</title>
        <authorList>
            <person name="Merchant S.S."/>
            <person name="Prochnik S.E."/>
            <person name="Vallon O."/>
            <person name="Harris E.H."/>
            <person name="Karpowicz S.J."/>
            <person name="Witman G.B."/>
            <person name="Terry A."/>
            <person name="Salamov A."/>
            <person name="Fritz-Laylin L.K."/>
            <person name="Marechal-Drouard L."/>
            <person name="Marshall W.F."/>
            <person name="Qu L.H."/>
            <person name="Nelson D.R."/>
            <person name="Sanderfoot A.A."/>
            <person name="Spalding M.H."/>
            <person name="Kapitonov V.V."/>
            <person name="Ren Q."/>
            <person name="Ferris P."/>
            <person name="Lindquist E."/>
            <person name="Shapiro H."/>
            <person name="Lucas S.M."/>
            <person name="Grimwood J."/>
            <person name="Schmutz J."/>
            <person name="Cardol P."/>
            <person name="Cerutti H."/>
            <person name="Chanfreau G."/>
            <person name="Chen C.L."/>
            <person name="Cognat V."/>
            <person name="Croft M.T."/>
            <person name="Dent R."/>
            <person name="Dutcher S."/>
            <person name="Fernandez E."/>
            <person name="Fukuzawa H."/>
            <person name="Gonzalez-Ballester D."/>
            <person name="Gonzalez-Halphen D."/>
            <person name="Hallmann A."/>
            <person name="Hanikenne M."/>
            <person name="Hippler M."/>
            <person name="Inwood W."/>
            <person name="Jabbari K."/>
            <person name="Kalanon M."/>
            <person name="Kuras R."/>
            <person name="Lefebvre P.A."/>
            <person name="Lemaire S.D."/>
            <person name="Lobanov A.V."/>
            <person name="Lohr M."/>
            <person name="Manuell A."/>
            <person name="Meier I."/>
            <person name="Mets L."/>
            <person name="Mittag M."/>
            <person name="Mittelmeier T."/>
            <person name="Moroney J.V."/>
            <person name="Moseley J."/>
            <person name="Napoli C."/>
            <person name="Nedelcu A.M."/>
            <person name="Niyogi K."/>
            <person name="Novoselov S.V."/>
            <person name="Paulsen I.T."/>
            <person name="Pazour G."/>
            <person name="Purton S."/>
            <person name="Ral J.P."/>
            <person name="Riano-Pachon D.M."/>
            <person name="Riekhof W."/>
            <person name="Rymarquis L."/>
            <person name="Schroda M."/>
            <person name="Stern D."/>
            <person name="Umen J."/>
            <person name="Willows R."/>
            <person name="Wilson N."/>
            <person name="Zimmer S.L."/>
            <person name="Allmer J."/>
            <person name="Balk J."/>
            <person name="Bisova K."/>
            <person name="Chen C.J."/>
            <person name="Elias M."/>
            <person name="Gendler K."/>
            <person name="Hauser C."/>
            <person name="Lamb M.R."/>
            <person name="Ledford H."/>
            <person name="Long J.C."/>
            <person name="Minagawa J."/>
            <person name="Page M.D."/>
            <person name="Pan J."/>
            <person name="Pootakham W."/>
            <person name="Roje S."/>
            <person name="Rose A."/>
            <person name="Stahlberg E."/>
            <person name="Terauchi A.M."/>
            <person name="Yang P."/>
            <person name="Ball S."/>
            <person name="Bowler C."/>
            <person name="Dieckmann C.L."/>
            <person name="Gladyshev V.N."/>
            <person name="Green P."/>
            <person name="Jorgensen R."/>
            <person name="Mayfield S."/>
            <person name="Mueller-Roeber B."/>
            <person name="Rajamani S."/>
            <person name="Sayre R.T."/>
            <person name="Brokstein P."/>
            <person name="Dubchak I."/>
            <person name="Goodstein D."/>
            <person name="Hornick L."/>
            <person name="Huang Y.W."/>
            <person name="Jhaveri J."/>
            <person name="Luo Y."/>
            <person name="Martinez D."/>
            <person name="Ngau W.C."/>
            <person name="Otillar B."/>
            <person name="Poliakov A."/>
            <person name="Porter A."/>
            <person name="Szajkowski L."/>
            <person name="Werner G."/>
            <person name="Zhou K."/>
            <person name="Grigoriev I.V."/>
            <person name="Rokhsar D.S."/>
            <person name="Grossman A.R."/>
        </authorList>
    </citation>
    <scope>NUCLEOTIDE SEQUENCE [LARGE SCALE GENOMIC DNA]</scope>
    <source>
        <strain evidence="3">CC-503</strain>
    </source>
</reference>
<dbReference type="InParanoid" id="A0A2K3E7W2"/>
<dbReference type="GO" id="GO:0000976">
    <property type="term" value="F:transcription cis-regulatory region binding"/>
    <property type="evidence" value="ECO:0000318"/>
    <property type="project" value="GO_Central"/>
</dbReference>
<feature type="compositionally biased region" description="Gly residues" evidence="1">
    <location>
        <begin position="369"/>
        <end position="383"/>
    </location>
</feature>
<dbReference type="PaxDb" id="3055-EDP09477"/>
<dbReference type="KEGG" id="cre:CHLRE_01g047350v5"/>
<dbReference type="EMBL" id="CM008962">
    <property type="protein sequence ID" value="PNW88847.1"/>
    <property type="molecule type" value="Genomic_DNA"/>
</dbReference>
<name>A0A2K3E7W2_CHLRE</name>
<feature type="compositionally biased region" description="Polar residues" evidence="1">
    <location>
        <begin position="388"/>
        <end position="399"/>
    </location>
</feature>
<feature type="compositionally biased region" description="Acidic residues" evidence="1">
    <location>
        <begin position="530"/>
        <end position="539"/>
    </location>
</feature>
<feature type="compositionally biased region" description="Low complexity" evidence="1">
    <location>
        <begin position="686"/>
        <end position="708"/>
    </location>
</feature>
<feature type="region of interest" description="Disordered" evidence="1">
    <location>
        <begin position="366"/>
        <end position="423"/>
    </location>
</feature>
<feature type="region of interest" description="Disordered" evidence="1">
    <location>
        <begin position="853"/>
        <end position="902"/>
    </location>
</feature>
<dbReference type="OrthoDB" id="550867at2759"/>
<dbReference type="GO" id="GO:0005634">
    <property type="term" value="C:nucleus"/>
    <property type="evidence" value="ECO:0000318"/>
    <property type="project" value="GO_Central"/>
</dbReference>
<protein>
    <recommendedName>
        <fullName evidence="4">UBZ4-type domain-containing protein</fullName>
    </recommendedName>
</protein>
<feature type="compositionally biased region" description="Gly residues" evidence="1">
    <location>
        <begin position="860"/>
        <end position="880"/>
    </location>
</feature>
<feature type="compositionally biased region" description="Gly residues" evidence="1">
    <location>
        <begin position="401"/>
        <end position="423"/>
    </location>
</feature>
<feature type="region of interest" description="Disordered" evidence="1">
    <location>
        <begin position="681"/>
        <end position="708"/>
    </location>
</feature>
<feature type="region of interest" description="Disordered" evidence="1">
    <location>
        <begin position="1079"/>
        <end position="1115"/>
    </location>
</feature>
<feature type="compositionally biased region" description="Low complexity" evidence="1">
    <location>
        <begin position="137"/>
        <end position="154"/>
    </location>
</feature>
<feature type="compositionally biased region" description="Low complexity" evidence="1">
    <location>
        <begin position="56"/>
        <end position="86"/>
    </location>
</feature>
<evidence type="ECO:0000313" key="2">
    <source>
        <dbReference type="EMBL" id="PNW88847.1"/>
    </source>
</evidence>
<feature type="region of interest" description="Disordered" evidence="1">
    <location>
        <begin position="56"/>
        <end position="168"/>
    </location>
</feature>
<dbReference type="Proteomes" id="UP000006906">
    <property type="component" value="Chromosome 1"/>
</dbReference>
<dbReference type="RefSeq" id="XP_042928821.1">
    <property type="nucleotide sequence ID" value="XM_043058907.1"/>
</dbReference>
<dbReference type="GO" id="GO:0000981">
    <property type="term" value="F:DNA-binding transcription factor activity, RNA polymerase II-specific"/>
    <property type="evidence" value="ECO:0000318"/>
    <property type="project" value="GO_Central"/>
</dbReference>
<dbReference type="Gramene" id="PNW88847">
    <property type="protein sequence ID" value="PNW88847"/>
    <property type="gene ID" value="CHLRE_01g047350v5"/>
</dbReference>
<feature type="region of interest" description="Disordered" evidence="1">
    <location>
        <begin position="1"/>
        <end position="32"/>
    </location>
</feature>